<sequence>MPRITTFKKPKLNRSRYHEHQQGGLFEEDLNNFSTSAVAIQINPKHVDLIMEEVIKKYGWKDKLELLEDKWKEECQRQGISKASVGVAFEILRDIVHQGKGGKICCKKCGVNPQPIQKEKSSDDEDEDYIPSDEETDEENSNEKDKDSYMDDSDNDRYDLNARFCECPCKHCAKRCPPPFTGSAKIKDGIIPPELKERLKTQLSRLENVPEEKKDWHPGTNRQVLDLIHPSLYCFVENVSVSDKNMEPQTYYSSQESSNRCQWLPAEFEIDSEKKCVKRIASYINNLDEVAHKDLYQTIQEIFSKFLPMLKAYVPLRDRLQVIVKAANIIVSPDKPWYSGGTFHTEGMDYEHIAATCIYYYHSENVKDSYLEFRESLEITVDDYYDEDLDGKGIYDMYGIHNGDLQFRNLGAIETKEDRCIVFPNRNQHRVRHFFPKDPSLPAIRKILVFFVVDPKHPIISTKNVDIQRFDFLMNKYFILNKILPFHIVYKILNFFPHMKKAEALKYREDLMNQRKFFINAQNEEIEREFSLCEH</sequence>
<evidence type="ECO:0000313" key="4">
    <source>
        <dbReference type="Proteomes" id="UP000444721"/>
    </source>
</evidence>
<dbReference type="AlphaFoldDB" id="A0A6A5C0G5"/>
<feature type="region of interest" description="Disordered" evidence="1">
    <location>
        <begin position="116"/>
        <end position="153"/>
    </location>
</feature>
<dbReference type="EMBL" id="VFQX01000019">
    <property type="protein sequence ID" value="KAF0980401.1"/>
    <property type="molecule type" value="Genomic_DNA"/>
</dbReference>
<dbReference type="GeneID" id="68120830"/>
<reference evidence="3 4" key="1">
    <citation type="journal article" date="2019" name="Sci. Rep.">
        <title>Nanopore sequencing improves the draft genome of the human pathogenic amoeba Naegleria fowleri.</title>
        <authorList>
            <person name="Liechti N."/>
            <person name="Schurch N."/>
            <person name="Bruggmann R."/>
            <person name="Wittwer M."/>
        </authorList>
    </citation>
    <scope>NUCLEOTIDE SEQUENCE [LARGE SCALE GENOMIC DNA]</scope>
    <source>
        <strain evidence="3 4">ATCC 30894</strain>
    </source>
</reference>
<dbReference type="Proteomes" id="UP000444721">
    <property type="component" value="Unassembled WGS sequence"/>
</dbReference>
<dbReference type="OrthoDB" id="415532at2759"/>
<dbReference type="PANTHER" id="PTHR33119">
    <property type="entry name" value="IFI3P"/>
    <property type="match status" value="1"/>
</dbReference>
<accession>A0A6A5C0G5</accession>
<gene>
    <name evidence="3" type="ORF">FDP41_013615</name>
</gene>
<evidence type="ECO:0000259" key="2">
    <source>
        <dbReference type="Pfam" id="PF14033"/>
    </source>
</evidence>
<dbReference type="VEuPathDB" id="AmoebaDB:NfTy_027620"/>
<dbReference type="VEuPathDB" id="AmoebaDB:NF0020490"/>
<dbReference type="InterPro" id="IPR025340">
    <property type="entry name" value="DUF4246"/>
</dbReference>
<feature type="compositionally biased region" description="Basic and acidic residues" evidence="1">
    <location>
        <begin position="141"/>
        <end position="153"/>
    </location>
</feature>
<proteinExistence type="predicted"/>
<dbReference type="RefSeq" id="XP_044565114.1">
    <property type="nucleotide sequence ID" value="XM_044704265.1"/>
</dbReference>
<dbReference type="OMA" id="VELRICS"/>
<feature type="domain" description="DUF4246" evidence="2">
    <location>
        <begin position="188"/>
        <end position="312"/>
    </location>
</feature>
<keyword evidence="4" id="KW-1185">Reference proteome</keyword>
<comment type="caution">
    <text evidence="3">The sequence shown here is derived from an EMBL/GenBank/DDBJ whole genome shotgun (WGS) entry which is preliminary data.</text>
</comment>
<dbReference type="InterPro" id="IPR049192">
    <property type="entry name" value="DUF4246_C"/>
</dbReference>
<dbReference type="VEuPathDB" id="AmoebaDB:FDP41_013615"/>
<organism evidence="3 4">
    <name type="scientific">Naegleria fowleri</name>
    <name type="common">Brain eating amoeba</name>
    <dbReference type="NCBI Taxonomy" id="5763"/>
    <lineage>
        <taxon>Eukaryota</taxon>
        <taxon>Discoba</taxon>
        <taxon>Heterolobosea</taxon>
        <taxon>Tetramitia</taxon>
        <taxon>Eutetramitia</taxon>
        <taxon>Vahlkampfiidae</taxon>
        <taxon>Naegleria</taxon>
    </lineage>
</organism>
<dbReference type="Pfam" id="PF14033">
    <property type="entry name" value="DUF4246"/>
    <property type="match status" value="2"/>
</dbReference>
<evidence type="ECO:0000256" key="1">
    <source>
        <dbReference type="SAM" id="MobiDB-lite"/>
    </source>
</evidence>
<dbReference type="PANTHER" id="PTHR33119:SF1">
    <property type="entry name" value="FE2OG DIOXYGENASE DOMAIN-CONTAINING PROTEIN"/>
    <property type="match status" value="1"/>
</dbReference>
<feature type="compositionally biased region" description="Acidic residues" evidence="1">
    <location>
        <begin position="122"/>
        <end position="140"/>
    </location>
</feature>
<protein>
    <recommendedName>
        <fullName evidence="2">DUF4246 domain-containing protein</fullName>
    </recommendedName>
</protein>
<feature type="domain" description="DUF4246" evidence="2">
    <location>
        <begin position="318"/>
        <end position="474"/>
    </location>
</feature>
<evidence type="ECO:0000313" key="3">
    <source>
        <dbReference type="EMBL" id="KAF0980401.1"/>
    </source>
</evidence>
<name>A0A6A5C0G5_NAEFO</name>